<keyword evidence="2" id="KW-0472">Membrane</keyword>
<protein>
    <recommendedName>
        <fullName evidence="3">HTH cro/C1-type domain-containing protein</fullName>
    </recommendedName>
</protein>
<reference evidence="4 5" key="1">
    <citation type="journal article" date="2015" name="Genome Announc.">
        <title>Expanding the biotechnology potential of lactobacilli through comparative genomics of 213 strains and associated genera.</title>
        <authorList>
            <person name="Sun Z."/>
            <person name="Harris H.M."/>
            <person name="McCann A."/>
            <person name="Guo C."/>
            <person name="Argimon S."/>
            <person name="Zhang W."/>
            <person name="Yang X."/>
            <person name="Jeffery I.B."/>
            <person name="Cooney J.C."/>
            <person name="Kagawa T.F."/>
            <person name="Liu W."/>
            <person name="Song Y."/>
            <person name="Salvetti E."/>
            <person name="Wrobel A."/>
            <person name="Rasinkangas P."/>
            <person name="Parkhill J."/>
            <person name="Rea M.C."/>
            <person name="O'Sullivan O."/>
            <person name="Ritari J."/>
            <person name="Douillard F.P."/>
            <person name="Paul Ross R."/>
            <person name="Yang R."/>
            <person name="Briner A.E."/>
            <person name="Felis G.E."/>
            <person name="de Vos W.M."/>
            <person name="Barrangou R."/>
            <person name="Klaenhammer T.R."/>
            <person name="Caufield P.W."/>
            <person name="Cui Y."/>
            <person name="Zhang H."/>
            <person name="O'Toole P.W."/>
        </authorList>
    </citation>
    <scope>NUCLEOTIDE SEQUENCE [LARGE SCALE GENOMIC DNA]</scope>
    <source>
        <strain evidence="4 5">DSM 24301</strain>
    </source>
</reference>
<keyword evidence="2" id="KW-1133">Transmembrane helix</keyword>
<keyword evidence="1" id="KW-0238">DNA-binding</keyword>
<dbReference type="EMBL" id="JQCE01000038">
    <property type="protein sequence ID" value="KRO16424.1"/>
    <property type="molecule type" value="Genomic_DNA"/>
</dbReference>
<dbReference type="GO" id="GO:0003677">
    <property type="term" value="F:DNA binding"/>
    <property type="evidence" value="ECO:0007669"/>
    <property type="project" value="UniProtKB-KW"/>
</dbReference>
<organism evidence="4 5">
    <name type="scientific">Lacticaseibacillus saniviri JCM 17471 = DSM 24301</name>
    <dbReference type="NCBI Taxonomy" id="1293598"/>
    <lineage>
        <taxon>Bacteria</taxon>
        <taxon>Bacillati</taxon>
        <taxon>Bacillota</taxon>
        <taxon>Bacilli</taxon>
        <taxon>Lactobacillales</taxon>
        <taxon>Lactobacillaceae</taxon>
        <taxon>Lacticaseibacillus</taxon>
    </lineage>
</organism>
<dbReference type="PANTHER" id="PTHR46558">
    <property type="entry name" value="TRACRIPTIONAL REGULATORY PROTEIN-RELATED-RELATED"/>
    <property type="match status" value="1"/>
</dbReference>
<comment type="caution">
    <text evidence="4">The sequence shown here is derived from an EMBL/GenBank/DDBJ whole genome shotgun (WGS) entry which is preliminary data.</text>
</comment>
<feature type="domain" description="HTH cro/C1-type" evidence="3">
    <location>
        <begin position="8"/>
        <end position="62"/>
    </location>
</feature>
<dbReference type="PANTHER" id="PTHR46558:SF4">
    <property type="entry name" value="DNA-BIDING PHAGE PROTEIN"/>
    <property type="match status" value="1"/>
</dbReference>
<gene>
    <name evidence="4" type="ORF">IV56_GL001206</name>
</gene>
<dbReference type="OrthoDB" id="9805856at2"/>
<proteinExistence type="predicted"/>
<evidence type="ECO:0000313" key="5">
    <source>
        <dbReference type="Proteomes" id="UP000050969"/>
    </source>
</evidence>
<dbReference type="RefSeq" id="WP_054777347.1">
    <property type="nucleotide sequence ID" value="NZ_BBBX01000011.1"/>
</dbReference>
<accession>A0A0R2MS80</accession>
<evidence type="ECO:0000259" key="3">
    <source>
        <dbReference type="PROSITE" id="PS50943"/>
    </source>
</evidence>
<keyword evidence="5" id="KW-1185">Reference proteome</keyword>
<dbReference type="AlphaFoldDB" id="A0A0R2MS80"/>
<dbReference type="CDD" id="cd00093">
    <property type="entry name" value="HTH_XRE"/>
    <property type="match status" value="1"/>
</dbReference>
<dbReference type="Pfam" id="PF01381">
    <property type="entry name" value="HTH_3"/>
    <property type="match status" value="1"/>
</dbReference>
<dbReference type="STRING" id="1293598.IV56_GL001206"/>
<keyword evidence="2" id="KW-0812">Transmembrane</keyword>
<evidence type="ECO:0000313" key="4">
    <source>
        <dbReference type="EMBL" id="KRO16424.1"/>
    </source>
</evidence>
<feature type="transmembrane region" description="Helical" evidence="2">
    <location>
        <begin position="90"/>
        <end position="109"/>
    </location>
</feature>
<dbReference type="Proteomes" id="UP000050969">
    <property type="component" value="Unassembled WGS sequence"/>
</dbReference>
<evidence type="ECO:0000256" key="2">
    <source>
        <dbReference type="SAM" id="Phobius"/>
    </source>
</evidence>
<dbReference type="SMART" id="SM00530">
    <property type="entry name" value="HTH_XRE"/>
    <property type="match status" value="1"/>
</dbReference>
<sequence>MSVFAEQLKKYRTEQALSQDDLAAQLFISRQAISKWENGDATPDLPNLIKLADIFGISLDMLVLGHTTNTTATETPSTKPMYPHMNGWDFLARYWWIFFGIAWLIYMFTKR</sequence>
<dbReference type="Gene3D" id="1.10.260.40">
    <property type="entry name" value="lambda repressor-like DNA-binding domains"/>
    <property type="match status" value="1"/>
</dbReference>
<evidence type="ECO:0000256" key="1">
    <source>
        <dbReference type="ARBA" id="ARBA00023125"/>
    </source>
</evidence>
<dbReference type="PROSITE" id="PS50943">
    <property type="entry name" value="HTH_CROC1"/>
    <property type="match status" value="1"/>
</dbReference>
<dbReference type="SUPFAM" id="SSF47413">
    <property type="entry name" value="lambda repressor-like DNA-binding domains"/>
    <property type="match status" value="1"/>
</dbReference>
<name>A0A0R2MS80_9LACO</name>
<dbReference type="InterPro" id="IPR010982">
    <property type="entry name" value="Lambda_DNA-bd_dom_sf"/>
</dbReference>
<dbReference type="InterPro" id="IPR001387">
    <property type="entry name" value="Cro/C1-type_HTH"/>
</dbReference>
<dbReference type="PATRIC" id="fig|1293598.4.peg.1269"/>